<dbReference type="InParanoid" id="A0A1Q3D2P4"/>
<gene>
    <name evidence="4" type="ORF">CFOL_v3_30165</name>
</gene>
<dbReference type="OrthoDB" id="408631at2759"/>
<name>A0A1Q3D2P4_CEPFO</name>
<dbReference type="InterPro" id="IPR013094">
    <property type="entry name" value="AB_hydrolase_3"/>
</dbReference>
<dbReference type="PANTHER" id="PTHR23024">
    <property type="entry name" value="ARYLACETAMIDE DEACETYLASE"/>
    <property type="match status" value="1"/>
</dbReference>
<accession>A0A1Q3D2P4</accession>
<dbReference type="EMBL" id="BDDD01004035">
    <property type="protein sequence ID" value="GAV86739.1"/>
    <property type="molecule type" value="Genomic_DNA"/>
</dbReference>
<evidence type="ECO:0000256" key="1">
    <source>
        <dbReference type="ARBA" id="ARBA00010515"/>
    </source>
</evidence>
<dbReference type="Proteomes" id="UP000187406">
    <property type="component" value="Unassembled WGS sequence"/>
</dbReference>
<dbReference type="STRING" id="3775.A0A1Q3D2P4"/>
<dbReference type="Gene3D" id="3.40.50.1820">
    <property type="entry name" value="alpha/beta hydrolase"/>
    <property type="match status" value="1"/>
</dbReference>
<dbReference type="SUPFAM" id="SSF53474">
    <property type="entry name" value="alpha/beta-Hydrolases"/>
    <property type="match status" value="1"/>
</dbReference>
<protein>
    <submittedName>
        <fullName evidence="4">Abhydrolase_3 domain-containing protein</fullName>
    </submittedName>
</protein>
<dbReference type="InterPro" id="IPR029058">
    <property type="entry name" value="AB_hydrolase_fold"/>
</dbReference>
<comment type="caution">
    <text evidence="4">The sequence shown here is derived from an EMBL/GenBank/DDBJ whole genome shotgun (WGS) entry which is preliminary data.</text>
</comment>
<dbReference type="AlphaFoldDB" id="A0A1Q3D2P4"/>
<reference evidence="5" key="1">
    <citation type="submission" date="2016-04" db="EMBL/GenBank/DDBJ databases">
        <title>Cephalotus genome sequencing.</title>
        <authorList>
            <person name="Fukushima K."/>
            <person name="Hasebe M."/>
            <person name="Fang X."/>
        </authorList>
    </citation>
    <scope>NUCLEOTIDE SEQUENCE [LARGE SCALE GENOMIC DNA]</scope>
    <source>
        <strain evidence="5">cv. St1</strain>
    </source>
</reference>
<feature type="active site" evidence="2">
    <location>
        <position position="161"/>
    </location>
</feature>
<dbReference type="PROSITE" id="PS01174">
    <property type="entry name" value="LIPASE_GDXG_SER"/>
    <property type="match status" value="1"/>
</dbReference>
<dbReference type="PANTHER" id="PTHR23024:SF467">
    <property type="entry name" value="CARBOXYLESTERASE 12-RELATED"/>
    <property type="match status" value="1"/>
</dbReference>
<keyword evidence="4" id="KW-0378">Hydrolase</keyword>
<dbReference type="FunCoup" id="A0A1Q3D2P4">
    <property type="interactions" value="299"/>
</dbReference>
<proteinExistence type="inferred from homology"/>
<evidence type="ECO:0000256" key="2">
    <source>
        <dbReference type="PROSITE-ProRule" id="PRU10038"/>
    </source>
</evidence>
<dbReference type="InterPro" id="IPR050466">
    <property type="entry name" value="Carboxylest/Gibb_receptor"/>
</dbReference>
<keyword evidence="5" id="KW-1185">Reference proteome</keyword>
<sequence length="315" mass="34840">MANTEVAHDFSPFIRIYKDGRIERLIGNDIVPPSLDPKTKVESKDAVYSPENGLSCRLYMPKNTNHDKKLPLLVYFHGGGFCVETAFSPTYHNYLNTLVSAANIVAVSVDYRRGPEHALPIAYDDSWTALKWVASHSNGKGNEDWLNNHADLQQVFFAGDSAGANIAHNMGIRIGKEKLEGGLNVTGIVLVHPYFWGTEPVGTETRELATRSFVEGLWRLVCPTTSGCDDPLLNPVLDPNFASLGCNKVLVCVAEKDMLCQRGKFYCDNLGKCGWGGVVEIMEAKEEGHVFHLFTPTCEDAVTMLKRVVSFVNQD</sequence>
<comment type="similarity">
    <text evidence="1">Belongs to the 'GDXG' lipolytic enzyme family.</text>
</comment>
<evidence type="ECO:0000259" key="3">
    <source>
        <dbReference type="Pfam" id="PF07859"/>
    </source>
</evidence>
<evidence type="ECO:0000313" key="5">
    <source>
        <dbReference type="Proteomes" id="UP000187406"/>
    </source>
</evidence>
<dbReference type="Pfam" id="PF07859">
    <property type="entry name" value="Abhydrolase_3"/>
    <property type="match status" value="1"/>
</dbReference>
<organism evidence="4 5">
    <name type="scientific">Cephalotus follicularis</name>
    <name type="common">Albany pitcher plant</name>
    <dbReference type="NCBI Taxonomy" id="3775"/>
    <lineage>
        <taxon>Eukaryota</taxon>
        <taxon>Viridiplantae</taxon>
        <taxon>Streptophyta</taxon>
        <taxon>Embryophyta</taxon>
        <taxon>Tracheophyta</taxon>
        <taxon>Spermatophyta</taxon>
        <taxon>Magnoliopsida</taxon>
        <taxon>eudicotyledons</taxon>
        <taxon>Gunneridae</taxon>
        <taxon>Pentapetalae</taxon>
        <taxon>rosids</taxon>
        <taxon>fabids</taxon>
        <taxon>Oxalidales</taxon>
        <taxon>Cephalotaceae</taxon>
        <taxon>Cephalotus</taxon>
    </lineage>
</organism>
<evidence type="ECO:0000313" key="4">
    <source>
        <dbReference type="EMBL" id="GAV86739.1"/>
    </source>
</evidence>
<dbReference type="InterPro" id="IPR033140">
    <property type="entry name" value="Lipase_GDXG_put_SER_AS"/>
</dbReference>
<feature type="domain" description="Alpha/beta hydrolase fold-3" evidence="3">
    <location>
        <begin position="73"/>
        <end position="292"/>
    </location>
</feature>
<dbReference type="GO" id="GO:0016787">
    <property type="term" value="F:hydrolase activity"/>
    <property type="evidence" value="ECO:0007669"/>
    <property type="project" value="UniProtKB-KW"/>
</dbReference>